<evidence type="ECO:0000259" key="9">
    <source>
        <dbReference type="Pfam" id="PF02782"/>
    </source>
</evidence>
<dbReference type="NCBIfam" id="TIGR01312">
    <property type="entry name" value="XylB"/>
    <property type="match status" value="1"/>
</dbReference>
<dbReference type="Pfam" id="PF00370">
    <property type="entry name" value="FGGY_N"/>
    <property type="match status" value="1"/>
</dbReference>
<feature type="domain" description="Carbohydrate kinase FGGY C-terminal" evidence="9">
    <location>
        <begin position="268"/>
        <end position="448"/>
    </location>
</feature>
<dbReference type="AlphaFoldDB" id="A0A7I7XHQ2"/>
<dbReference type="GO" id="GO:0004856">
    <property type="term" value="F:D-xylulokinase activity"/>
    <property type="evidence" value="ECO:0007669"/>
    <property type="project" value="UniProtKB-EC"/>
</dbReference>
<dbReference type="InterPro" id="IPR018485">
    <property type="entry name" value="FGGY_C"/>
</dbReference>
<keyword evidence="2 7" id="KW-0859">Xylose metabolism</keyword>
<keyword evidence="7" id="KW-0119">Carbohydrate metabolism</keyword>
<evidence type="ECO:0000256" key="5">
    <source>
        <dbReference type="ARBA" id="ARBA00022777"/>
    </source>
</evidence>
<evidence type="ECO:0000259" key="8">
    <source>
        <dbReference type="Pfam" id="PF00370"/>
    </source>
</evidence>
<dbReference type="GO" id="GO:0005524">
    <property type="term" value="F:ATP binding"/>
    <property type="evidence" value="ECO:0007669"/>
    <property type="project" value="UniProtKB-KW"/>
</dbReference>
<name>A0A7I7XHQ2_9MYCO</name>
<dbReference type="InterPro" id="IPR043129">
    <property type="entry name" value="ATPase_NBD"/>
</dbReference>
<comment type="catalytic activity">
    <reaction evidence="7">
        <text>D-xylulose + ATP = D-xylulose 5-phosphate + ADP + H(+)</text>
        <dbReference type="Rhea" id="RHEA:10964"/>
        <dbReference type="ChEBI" id="CHEBI:15378"/>
        <dbReference type="ChEBI" id="CHEBI:17140"/>
        <dbReference type="ChEBI" id="CHEBI:30616"/>
        <dbReference type="ChEBI" id="CHEBI:57737"/>
        <dbReference type="ChEBI" id="CHEBI:456216"/>
        <dbReference type="EC" id="2.7.1.17"/>
    </reaction>
</comment>
<keyword evidence="6 7" id="KW-0067">ATP-binding</keyword>
<dbReference type="Proteomes" id="UP000466517">
    <property type="component" value="Chromosome"/>
</dbReference>
<keyword evidence="4 7" id="KW-0547">Nucleotide-binding</keyword>
<dbReference type="EMBL" id="AP022610">
    <property type="protein sequence ID" value="BBZ28720.1"/>
    <property type="molecule type" value="Genomic_DNA"/>
</dbReference>
<dbReference type="EC" id="2.7.1.17" evidence="7"/>
<evidence type="ECO:0000313" key="11">
    <source>
        <dbReference type="Proteomes" id="UP000466517"/>
    </source>
</evidence>
<evidence type="ECO:0000256" key="7">
    <source>
        <dbReference type="RuleBase" id="RU364073"/>
    </source>
</evidence>
<feature type="domain" description="Carbohydrate kinase FGGY N-terminal" evidence="8">
    <location>
        <begin position="15"/>
        <end position="259"/>
    </location>
</feature>
<dbReference type="KEGG" id="mmag:MMAD_30150"/>
<dbReference type="Gene3D" id="3.30.420.40">
    <property type="match status" value="2"/>
</dbReference>
<gene>
    <name evidence="10" type="primary">xylB_2</name>
    <name evidence="7" type="synonym">xylB</name>
    <name evidence="10" type="ORF">MMAD_30150</name>
</gene>
<evidence type="ECO:0000256" key="1">
    <source>
        <dbReference type="ARBA" id="ARBA00009156"/>
    </source>
</evidence>
<dbReference type="PIRSF" id="PIRSF000538">
    <property type="entry name" value="GlpK"/>
    <property type="match status" value="1"/>
</dbReference>
<sequence length="504" mass="52341">MTTSAGVRTSLVPAVLGVDSSTQSCKVEIRDLGSGRLLGSGAAPHPPAFPPNSEQHPRDWVEAFIAAAGQAMARCVETPDVRAISVAAQCHGLVLLDEQGEVLRAAKLWNDTTGAANLAQLVERIGARRWVMRIGTLPTAAFTIAKLAWVAEHEPGLLDRVATVLLPHDYLTYWLTGERVTDRSDASGTGYFDATDGQWIPSYLDLAAGVRDWSAKLPTVLGPVDAAGTVRAAAATRLGIGTDVVVGAGGGDQHAAYLGLGLTDGDQYFSLGTSGVVATSSRGPVFDTTGAVDGVADMTGGYLPLMSTLNAARVVDRAAVLLGTDLAGISELALAAGPTQGPVLVPFLDGERTPDRPDARGMFADLTSQTTREELARAFVEGPLLSLLSGRDSLLACGVELGGAATVVGGGARSRATLQLLADLLDDEVTLPDVDEATARGACIQAAAVAVRADRAGLVELAKRWLPDARMRVAPRSHGRELSALRERWAALAASPLLDGGGPR</sequence>
<dbReference type="GO" id="GO:0005997">
    <property type="term" value="P:xylulose metabolic process"/>
    <property type="evidence" value="ECO:0007669"/>
    <property type="project" value="InterPro"/>
</dbReference>
<dbReference type="GO" id="GO:0042732">
    <property type="term" value="P:D-xylose metabolic process"/>
    <property type="evidence" value="ECO:0007669"/>
    <property type="project" value="UniProtKB-KW"/>
</dbReference>
<dbReference type="PANTHER" id="PTHR43095:SF5">
    <property type="entry name" value="XYLULOSE KINASE"/>
    <property type="match status" value="1"/>
</dbReference>
<proteinExistence type="inferred from homology"/>
<evidence type="ECO:0000256" key="3">
    <source>
        <dbReference type="ARBA" id="ARBA00022679"/>
    </source>
</evidence>
<dbReference type="InterPro" id="IPR000577">
    <property type="entry name" value="Carb_kinase_FGGY"/>
</dbReference>
<organism evidence="10 11">
    <name type="scientific">Mycolicibacterium madagascariense</name>
    <dbReference type="NCBI Taxonomy" id="212765"/>
    <lineage>
        <taxon>Bacteria</taxon>
        <taxon>Bacillati</taxon>
        <taxon>Actinomycetota</taxon>
        <taxon>Actinomycetes</taxon>
        <taxon>Mycobacteriales</taxon>
        <taxon>Mycobacteriaceae</taxon>
        <taxon>Mycolicibacterium</taxon>
    </lineage>
</organism>
<dbReference type="Pfam" id="PF02782">
    <property type="entry name" value="FGGY_C"/>
    <property type="match status" value="1"/>
</dbReference>
<comment type="similarity">
    <text evidence="1 7">Belongs to the FGGY kinase family.</text>
</comment>
<dbReference type="SUPFAM" id="SSF53067">
    <property type="entry name" value="Actin-like ATPase domain"/>
    <property type="match status" value="2"/>
</dbReference>
<accession>A0A7I7XHQ2</accession>
<dbReference type="InterPro" id="IPR050406">
    <property type="entry name" value="FGGY_Carb_Kinase"/>
</dbReference>
<keyword evidence="5 7" id="KW-0418">Kinase</keyword>
<evidence type="ECO:0000313" key="10">
    <source>
        <dbReference type="EMBL" id="BBZ28720.1"/>
    </source>
</evidence>
<evidence type="ECO:0000256" key="6">
    <source>
        <dbReference type="ARBA" id="ARBA00022840"/>
    </source>
</evidence>
<dbReference type="InterPro" id="IPR006000">
    <property type="entry name" value="Xylulokinase"/>
</dbReference>
<evidence type="ECO:0000256" key="4">
    <source>
        <dbReference type="ARBA" id="ARBA00022741"/>
    </source>
</evidence>
<keyword evidence="11" id="KW-1185">Reference proteome</keyword>
<evidence type="ECO:0000256" key="2">
    <source>
        <dbReference type="ARBA" id="ARBA00022629"/>
    </source>
</evidence>
<dbReference type="RefSeq" id="WP_163738579.1">
    <property type="nucleotide sequence ID" value="NZ_AP022610.1"/>
</dbReference>
<reference evidence="10 11" key="1">
    <citation type="journal article" date="2019" name="Emerg. Microbes Infect.">
        <title>Comprehensive subspecies identification of 175 nontuberculous mycobacteria species based on 7547 genomic profiles.</title>
        <authorList>
            <person name="Matsumoto Y."/>
            <person name="Kinjo T."/>
            <person name="Motooka D."/>
            <person name="Nabeya D."/>
            <person name="Jung N."/>
            <person name="Uechi K."/>
            <person name="Horii T."/>
            <person name="Iida T."/>
            <person name="Fujita J."/>
            <person name="Nakamura S."/>
        </authorList>
    </citation>
    <scope>NUCLEOTIDE SEQUENCE [LARGE SCALE GENOMIC DNA]</scope>
    <source>
        <strain evidence="10 11">JCM 13574</strain>
    </source>
</reference>
<dbReference type="InterPro" id="IPR018484">
    <property type="entry name" value="FGGY_N"/>
</dbReference>
<protein>
    <recommendedName>
        <fullName evidence="7">Xylulose kinase</fullName>
        <shortName evidence="7">Xylulokinase</shortName>
        <ecNumber evidence="7">2.7.1.17</ecNumber>
    </recommendedName>
</protein>
<keyword evidence="3 7" id="KW-0808">Transferase</keyword>
<dbReference type="PANTHER" id="PTHR43095">
    <property type="entry name" value="SUGAR KINASE"/>
    <property type="match status" value="1"/>
</dbReference>